<dbReference type="PROSITE" id="PS51352">
    <property type="entry name" value="THIOREDOXIN_2"/>
    <property type="match status" value="1"/>
</dbReference>
<dbReference type="GO" id="GO:0015036">
    <property type="term" value="F:disulfide oxidoreductase activity"/>
    <property type="evidence" value="ECO:0007669"/>
    <property type="project" value="UniProtKB-ARBA"/>
</dbReference>
<feature type="domain" description="Thioredoxin" evidence="2">
    <location>
        <begin position="19"/>
        <end position="171"/>
    </location>
</feature>
<dbReference type="InterPro" id="IPR013766">
    <property type="entry name" value="Thioredoxin_domain"/>
</dbReference>
<protein>
    <submittedName>
        <fullName evidence="3">Thiol-disulfide isomerase/thioredoxin</fullName>
    </submittedName>
</protein>
<keyword evidence="1" id="KW-0676">Redox-active center</keyword>
<keyword evidence="4" id="KW-1185">Reference proteome</keyword>
<dbReference type="InterPro" id="IPR036249">
    <property type="entry name" value="Thioredoxin-like_sf"/>
</dbReference>
<reference evidence="3 4" key="1">
    <citation type="submission" date="2019-02" db="EMBL/GenBank/DDBJ databases">
        <title>Genomic Encyclopedia of Type Strains, Phase IV (KMG-IV): sequencing the most valuable type-strain genomes for metagenomic binning, comparative biology and taxonomic classification.</title>
        <authorList>
            <person name="Goeker M."/>
        </authorList>
    </citation>
    <scope>NUCLEOTIDE SEQUENCE [LARGE SCALE GENOMIC DNA]</scope>
    <source>
        <strain evidence="3 4">DSM 10617</strain>
    </source>
</reference>
<dbReference type="AlphaFoldDB" id="A0A4Q7LLI6"/>
<gene>
    <name evidence="3" type="ORF">EV685_1945</name>
</gene>
<dbReference type="InterPro" id="IPR017937">
    <property type="entry name" value="Thioredoxin_CS"/>
</dbReference>
<evidence type="ECO:0000256" key="1">
    <source>
        <dbReference type="ARBA" id="ARBA00023284"/>
    </source>
</evidence>
<dbReference type="EMBL" id="SGWV01000009">
    <property type="protein sequence ID" value="RZS54468.1"/>
    <property type="molecule type" value="Genomic_DNA"/>
</dbReference>
<dbReference type="Gene3D" id="3.40.30.10">
    <property type="entry name" value="Glutaredoxin"/>
    <property type="match status" value="1"/>
</dbReference>
<sequence>MPAVLDPKRRRLVGVTTGLLLGGLSPALRAAPTPRGERVNWPSVTLTDGRRVDAGTLQGIATVVVFFDTGCAYCKRHNPRLERLVRAHPEAPLRVILAAHDRSAEPVRDYLSRLAPSLDATLDAAPLHAALSERRIVPLTCVIDRSGVLREVIPGEMAEDDVMGLIKWTRT</sequence>
<dbReference type="CDD" id="cd02966">
    <property type="entry name" value="TlpA_like_family"/>
    <property type="match status" value="1"/>
</dbReference>
<evidence type="ECO:0000259" key="2">
    <source>
        <dbReference type="PROSITE" id="PS51352"/>
    </source>
</evidence>
<evidence type="ECO:0000313" key="3">
    <source>
        <dbReference type="EMBL" id="RZS54468.1"/>
    </source>
</evidence>
<dbReference type="PROSITE" id="PS00194">
    <property type="entry name" value="THIOREDOXIN_1"/>
    <property type="match status" value="1"/>
</dbReference>
<comment type="caution">
    <text evidence="3">The sequence shown here is derived from an EMBL/GenBank/DDBJ whole genome shotgun (WGS) entry which is preliminary data.</text>
</comment>
<name>A0A4Q7LLI6_9BURK</name>
<dbReference type="OrthoDB" id="9811352at2"/>
<dbReference type="GO" id="GO:0016853">
    <property type="term" value="F:isomerase activity"/>
    <property type="evidence" value="ECO:0007669"/>
    <property type="project" value="UniProtKB-KW"/>
</dbReference>
<dbReference type="Proteomes" id="UP000293433">
    <property type="component" value="Unassembled WGS sequence"/>
</dbReference>
<dbReference type="SUPFAM" id="SSF52833">
    <property type="entry name" value="Thioredoxin-like"/>
    <property type="match status" value="1"/>
</dbReference>
<keyword evidence="3" id="KW-0413">Isomerase</keyword>
<proteinExistence type="predicted"/>
<accession>A0A4Q7LLI6</accession>
<dbReference type="RefSeq" id="WP_130481820.1">
    <property type="nucleotide sequence ID" value="NZ_SGWV01000009.1"/>
</dbReference>
<evidence type="ECO:0000313" key="4">
    <source>
        <dbReference type="Proteomes" id="UP000293433"/>
    </source>
</evidence>
<organism evidence="3 4">
    <name type="scientific">Sphaerotilus mobilis</name>
    <dbReference type="NCBI Taxonomy" id="47994"/>
    <lineage>
        <taxon>Bacteria</taxon>
        <taxon>Pseudomonadati</taxon>
        <taxon>Pseudomonadota</taxon>
        <taxon>Betaproteobacteria</taxon>
        <taxon>Burkholderiales</taxon>
        <taxon>Sphaerotilaceae</taxon>
        <taxon>Sphaerotilus</taxon>
    </lineage>
</organism>